<feature type="transmembrane region" description="Helical" evidence="6">
    <location>
        <begin position="340"/>
        <end position="360"/>
    </location>
</feature>
<dbReference type="Pfam" id="PF13440">
    <property type="entry name" value="Polysacc_synt_3"/>
    <property type="match status" value="1"/>
</dbReference>
<feature type="transmembrane region" description="Helical" evidence="6">
    <location>
        <begin position="372"/>
        <end position="390"/>
    </location>
</feature>
<keyword evidence="3 6" id="KW-0812">Transmembrane</keyword>
<evidence type="ECO:0000313" key="7">
    <source>
        <dbReference type="EMBL" id="PIR04520.1"/>
    </source>
</evidence>
<feature type="transmembrane region" description="Helical" evidence="6">
    <location>
        <begin position="269"/>
        <end position="289"/>
    </location>
</feature>
<protein>
    <submittedName>
        <fullName evidence="7">Uncharacterized protein</fullName>
    </submittedName>
</protein>
<evidence type="ECO:0000313" key="8">
    <source>
        <dbReference type="Proteomes" id="UP000229600"/>
    </source>
</evidence>
<keyword evidence="5 6" id="KW-0472">Membrane</keyword>
<evidence type="ECO:0000256" key="1">
    <source>
        <dbReference type="ARBA" id="ARBA00004651"/>
    </source>
</evidence>
<dbReference type="CDD" id="cd13128">
    <property type="entry name" value="MATE_Wzx_like"/>
    <property type="match status" value="1"/>
</dbReference>
<feature type="transmembrane region" description="Helical" evidence="6">
    <location>
        <begin position="98"/>
        <end position="121"/>
    </location>
</feature>
<feature type="transmembrane region" description="Helical" evidence="6">
    <location>
        <begin position="429"/>
        <end position="447"/>
    </location>
</feature>
<evidence type="ECO:0000256" key="6">
    <source>
        <dbReference type="SAM" id="Phobius"/>
    </source>
</evidence>
<organism evidence="7 8">
    <name type="scientific">Candidatus Magasanikbacteria bacterium CG11_big_fil_rev_8_21_14_0_20_39_34</name>
    <dbReference type="NCBI Taxonomy" id="1974653"/>
    <lineage>
        <taxon>Bacteria</taxon>
        <taxon>Candidatus Magasanikiibacteriota</taxon>
    </lineage>
</organism>
<feature type="transmembrane region" description="Helical" evidence="6">
    <location>
        <begin position="28"/>
        <end position="48"/>
    </location>
</feature>
<dbReference type="GO" id="GO:0005886">
    <property type="term" value="C:plasma membrane"/>
    <property type="evidence" value="ECO:0007669"/>
    <property type="project" value="UniProtKB-SubCell"/>
</dbReference>
<keyword evidence="2" id="KW-1003">Cell membrane</keyword>
<dbReference type="AlphaFoldDB" id="A0A2H0N6I6"/>
<reference evidence="7 8" key="1">
    <citation type="submission" date="2017-09" db="EMBL/GenBank/DDBJ databases">
        <title>Depth-based differentiation of microbial function through sediment-hosted aquifers and enrichment of novel symbionts in the deep terrestrial subsurface.</title>
        <authorList>
            <person name="Probst A.J."/>
            <person name="Ladd B."/>
            <person name="Jarett J.K."/>
            <person name="Geller-Mcgrath D.E."/>
            <person name="Sieber C.M."/>
            <person name="Emerson J.B."/>
            <person name="Anantharaman K."/>
            <person name="Thomas B.C."/>
            <person name="Malmstrom R."/>
            <person name="Stieglmeier M."/>
            <person name="Klingl A."/>
            <person name="Woyke T."/>
            <person name="Ryan C.M."/>
            <person name="Banfield J.F."/>
        </authorList>
    </citation>
    <scope>NUCLEOTIDE SEQUENCE [LARGE SCALE GENOMIC DNA]</scope>
    <source>
        <strain evidence="7">CG11_big_fil_rev_8_21_14_0_20_39_34</strain>
    </source>
</reference>
<feature type="transmembrane region" description="Helical" evidence="6">
    <location>
        <begin position="127"/>
        <end position="149"/>
    </location>
</feature>
<dbReference type="EMBL" id="PCWN01000001">
    <property type="protein sequence ID" value="PIR04520.1"/>
    <property type="molecule type" value="Genomic_DNA"/>
</dbReference>
<feature type="transmembrane region" description="Helical" evidence="6">
    <location>
        <begin position="227"/>
        <end position="249"/>
    </location>
</feature>
<feature type="transmembrane region" description="Helical" evidence="6">
    <location>
        <begin position="453"/>
        <end position="473"/>
    </location>
</feature>
<dbReference type="InterPro" id="IPR050833">
    <property type="entry name" value="Poly_Biosynth_Transport"/>
</dbReference>
<feature type="transmembrane region" description="Helical" evidence="6">
    <location>
        <begin position="183"/>
        <end position="203"/>
    </location>
</feature>
<evidence type="ECO:0000256" key="3">
    <source>
        <dbReference type="ARBA" id="ARBA00022692"/>
    </source>
</evidence>
<name>A0A2H0N6I6_9BACT</name>
<comment type="caution">
    <text evidence="7">The sequence shown here is derived from an EMBL/GenBank/DDBJ whole genome shotgun (WGS) entry which is preliminary data.</text>
</comment>
<feature type="transmembrane region" description="Helical" evidence="6">
    <location>
        <begin position="310"/>
        <end position="328"/>
    </location>
</feature>
<sequence length="487" mass="54700">MVTFVFLYIDPSLMSTTRKIAHNTLIQIIGKAISTVLGLIVLAMMTRYLGQEKFGWYITTIAFLQFVAILIDFGLVPVTAQMMSSTVFEKKKLFQNLLAYRFFSALLFLGVAPLVALFFPYPTEVKIAIAFSTISFLSVALNQVLIGFYQTQLKMYIPTVGELLGRIFLLIGVYFFIQTEGGFLPIMGVVAASSVVYTLFIWVKARTMTSVGFSFDLQIWKAITAKMWPIAISIIFNVVYLKGDVLILAQFREQTEVGLYGAAYRVLDVVTQTAMMLMGVMLPLLAYAYSQDNRENFKKHFQMAFDSMMLLAFPMMIGIMVLADKIMLLVAGEAFLQSGIILRILSIAVFGVYLGAVFGHTAVSIEKQKQTIWVYISSALITLLGYLFLIPPFGMYAAAWMTVFSEIYVGFFLYLTVRHYSKVHLEGITFAKIVFSSLVMGATLFLFQHLNIFFLIPLGVIIYGFFALSLGVVSKDTLKEVFRINVL</sequence>
<evidence type="ECO:0000256" key="2">
    <source>
        <dbReference type="ARBA" id="ARBA00022475"/>
    </source>
</evidence>
<gene>
    <name evidence="7" type="ORF">COV59_00120</name>
</gene>
<keyword evidence="4 6" id="KW-1133">Transmembrane helix</keyword>
<feature type="transmembrane region" description="Helical" evidence="6">
    <location>
        <begin position="396"/>
        <end position="417"/>
    </location>
</feature>
<feature type="transmembrane region" description="Helical" evidence="6">
    <location>
        <begin position="156"/>
        <end position="177"/>
    </location>
</feature>
<dbReference type="PANTHER" id="PTHR30250:SF11">
    <property type="entry name" value="O-ANTIGEN TRANSPORTER-RELATED"/>
    <property type="match status" value="1"/>
</dbReference>
<dbReference type="PANTHER" id="PTHR30250">
    <property type="entry name" value="PST FAMILY PREDICTED COLANIC ACID TRANSPORTER"/>
    <property type="match status" value="1"/>
</dbReference>
<comment type="subcellular location">
    <subcellularLocation>
        <location evidence="1">Cell membrane</location>
        <topology evidence="1">Multi-pass membrane protein</topology>
    </subcellularLocation>
</comment>
<proteinExistence type="predicted"/>
<dbReference type="Proteomes" id="UP000229600">
    <property type="component" value="Unassembled WGS sequence"/>
</dbReference>
<feature type="transmembrane region" description="Helical" evidence="6">
    <location>
        <begin position="54"/>
        <end position="78"/>
    </location>
</feature>
<evidence type="ECO:0000256" key="4">
    <source>
        <dbReference type="ARBA" id="ARBA00022989"/>
    </source>
</evidence>
<evidence type="ECO:0000256" key="5">
    <source>
        <dbReference type="ARBA" id="ARBA00023136"/>
    </source>
</evidence>
<accession>A0A2H0N6I6</accession>